<organism evidence="5 6">
    <name type="scientific">Pyxidicoccus fallax</name>
    <dbReference type="NCBI Taxonomy" id="394095"/>
    <lineage>
        <taxon>Bacteria</taxon>
        <taxon>Pseudomonadati</taxon>
        <taxon>Myxococcota</taxon>
        <taxon>Myxococcia</taxon>
        <taxon>Myxococcales</taxon>
        <taxon>Cystobacterineae</taxon>
        <taxon>Myxococcaceae</taxon>
        <taxon>Pyxidicoccus</taxon>
    </lineage>
</organism>
<feature type="domain" description="HYR" evidence="4">
    <location>
        <begin position="1146"/>
        <end position="1226"/>
    </location>
</feature>
<dbReference type="InterPro" id="IPR017756">
    <property type="entry name" value="TM_Gly-Cys-Arg_CS"/>
</dbReference>
<feature type="domain" description="HYR" evidence="4">
    <location>
        <begin position="1464"/>
        <end position="1541"/>
    </location>
</feature>
<keyword evidence="3" id="KW-0732">Signal</keyword>
<comment type="caution">
    <text evidence="5">The sequence shown here is derived from an EMBL/GenBank/DDBJ whole genome shotgun (WGS) entry which is preliminary data.</text>
</comment>
<dbReference type="RefSeq" id="WP_169348027.1">
    <property type="nucleotide sequence ID" value="NZ_JABBJJ010000153.1"/>
</dbReference>
<feature type="domain" description="HYR" evidence="4">
    <location>
        <begin position="1303"/>
        <end position="1384"/>
    </location>
</feature>
<feature type="region of interest" description="Disordered" evidence="2">
    <location>
        <begin position="88"/>
        <end position="124"/>
    </location>
</feature>
<keyword evidence="6" id="KW-1185">Reference proteome</keyword>
<evidence type="ECO:0000256" key="1">
    <source>
        <dbReference type="ARBA" id="ARBA00022737"/>
    </source>
</evidence>
<dbReference type="PANTHER" id="PTHR24273">
    <property type="entry name" value="FI04643P-RELATED"/>
    <property type="match status" value="1"/>
</dbReference>
<feature type="domain" description="HYR" evidence="4">
    <location>
        <begin position="1624"/>
        <end position="1702"/>
    </location>
</feature>
<dbReference type="PROSITE" id="PS51257">
    <property type="entry name" value="PROKAR_LIPOPROTEIN"/>
    <property type="match status" value="1"/>
</dbReference>
<feature type="domain" description="HYR" evidence="4">
    <location>
        <begin position="1542"/>
        <end position="1623"/>
    </location>
</feature>
<keyword evidence="1" id="KW-0677">Repeat</keyword>
<evidence type="ECO:0000313" key="6">
    <source>
        <dbReference type="Proteomes" id="UP000518300"/>
    </source>
</evidence>
<dbReference type="Proteomes" id="UP000518300">
    <property type="component" value="Unassembled WGS sequence"/>
</dbReference>
<protein>
    <submittedName>
        <fullName evidence="5">HYR domain-containing protein</fullName>
    </submittedName>
</protein>
<feature type="signal peptide" evidence="3">
    <location>
        <begin position="1"/>
        <end position="23"/>
    </location>
</feature>
<feature type="domain" description="HYR" evidence="4">
    <location>
        <begin position="1385"/>
        <end position="1463"/>
    </location>
</feature>
<dbReference type="PROSITE" id="PS50825">
    <property type="entry name" value="HYR"/>
    <property type="match status" value="6"/>
</dbReference>
<evidence type="ECO:0000313" key="5">
    <source>
        <dbReference type="EMBL" id="NMO18764.1"/>
    </source>
</evidence>
<sequence>MSRHSVLPVFVAALGCVALLVTACSPTQEAPVEQPTEPPAAVDVSPPFDVQAVIRRVGQSFRTTQESFTGEQETYSVHVGKDGTFRFSPRHWPEIPEAARHSAREEPTGPARKREPPPSVTGAPLEVRTVSLSLGGRPLARPVRTSVREDGALALDRGPVVEVLSNGDQGLEQRWELASRPEGSGDLEVRVELSGLEYVSSSEQGHHYRDRKSGLGVSYGKATWVDAHGVRTAVEPVREGGVLVMRVPAQVLEASAWPAVLDPVISPEITPGNRVSGPRGELTWEPSVAYAGGMYLVVWENHTGSSRSIQATRVQASNGAILDPGGIPGMTGTTTHQYAPNVSTNGTDFLVVWTTVVASGNSDIYGMRVSASTGRPLDAAPLRITNVPNDQSSPVAAYAGGNYFVAWQDARSGTTTAIYGARVSASSGAVLDSSGRLIFSTPEGINWPSIASDGTHLLVTWTQYMGATGGSGYNIHGARVRGSDGTVLGNLSLSTAPGAQRYSTVSFVGGHFLVVWSDARAVASGSEVYGTRVRASDGEVLDPQGLPLLTGTETQPYDIRVTVGATASHFLLIWEQVVGAGPNHVLQGLRIGTDGVMLDATPVPLSEETPTTTLTPAVGFDGSNLLVLWRGVRDNRHGIYGNRVRASDLTRLDTTPPLLVGGQLATVKSPVVAAGRDHYLVVWTDARDREGQGDVYGTRVRATDGVVLDPQGLAIGTGPGLQSAPSVAFDGSRFLVVWEDDRNSTSSVRDIYGAWVRESDGGVSEGSGFVVSNAARNQRAPKVAFGEGMYLVVWEDARGADIDMYGTRIRASDGTLLEPSGFIVGGAIRAQTRASVAYGAGVFLVAWEDRRTPTFYPNIYAARVRASDGGVLDSEGTLMLSTTGRQEYPAVAFDGSNFLTVWRTERPTGGVDLYGTRVSPLDGGVLDNRVLYTGVGAFQTFPGLGFDGSTYLLVCWDSRGGINRFDGVRIRPDGTLVDTTPFLIASMPDYMGNPAVPSVAAWGRGRFLVAYEAHDTVSGTPRAVMRRVSEPENGSRCASATDCTSGHCVAGVCCNSACTDGTCGSGTCVSPPPHITCPADTVAEATSASGAHVHYPAASATGSAPLSVAYSQASDTSFPLGTTPVTATVTDGLGRTDACSFDVIVQDTTPPTLTCPLDFSVDATSTTGATVSYPPMTTSDAVSDVKVSASPESGSHFDVGITPVRVSATDDAGNTASCGFEVTVSMPPAPEITCPADAVAEATSGAGAAVDYLPATATGSAPLSVAYSQQAGTRFGLGTTPVTATVTDGLGRTASCGFRVTVRDTTAPSLTCGADVVAEATSAHGAAVSPPLPSATDAVTSTPTVSASPAGGSTFPMGVTPVTVTATDDAGNSATCTFRVIVRDSTAPTLTCPQDVTAEATSAEGAVVDYLPATASDGVSSPRLRASQVSGSRFALGRTDVSVTATDDAGNASSCVFSITVRDSMPPALTCGTDLVAEATGPEGALVEFPQPTATDAVTAQPLLTASHPSGGLFPRGTTRVTVTATDSASNASTCAFTVTVRDTTPPQVGCPGSLTVEAESAAGAQVVFSVPAPRDDVTRSPTVSSSHAPGSLFPPGTTAVVLSAADEEGNTGSCTFSVTVRDTTPPVLTCPADVRVTNASPQGVAVEYPPATASDTASTPELGYSHATGGVFPVGTTQVTATARDGSGNSATCSFQVHVEPRIPVAVPDDDPDLGWGCGASSGTPGGLGWSGLMVLAWVAARRRRGGSLAKVS</sequence>
<gene>
    <name evidence="5" type="ORF">HG543_28440</name>
</gene>
<evidence type="ECO:0000256" key="2">
    <source>
        <dbReference type="SAM" id="MobiDB-lite"/>
    </source>
</evidence>
<dbReference type="Pfam" id="PF02494">
    <property type="entry name" value="HYR"/>
    <property type="match status" value="8"/>
</dbReference>
<proteinExistence type="predicted"/>
<accession>A0A848LMF0</accession>
<evidence type="ECO:0000256" key="3">
    <source>
        <dbReference type="SAM" id="SignalP"/>
    </source>
</evidence>
<feature type="compositionally biased region" description="Basic and acidic residues" evidence="2">
    <location>
        <begin position="91"/>
        <end position="116"/>
    </location>
</feature>
<dbReference type="InterPro" id="IPR003410">
    <property type="entry name" value="HYR_dom"/>
</dbReference>
<name>A0A848LMF0_9BACT</name>
<dbReference type="EMBL" id="JABBJJ010000153">
    <property type="protein sequence ID" value="NMO18764.1"/>
    <property type="molecule type" value="Genomic_DNA"/>
</dbReference>
<reference evidence="5 6" key="1">
    <citation type="submission" date="2020-04" db="EMBL/GenBank/DDBJ databases">
        <title>Draft genome of Pyxidicoccus fallax type strain.</title>
        <authorList>
            <person name="Whitworth D.E."/>
        </authorList>
    </citation>
    <scope>NUCLEOTIDE SEQUENCE [LARGE SCALE GENOMIC DNA]</scope>
    <source>
        <strain evidence="5 6">DSM 14698</strain>
    </source>
</reference>
<evidence type="ECO:0000259" key="4">
    <source>
        <dbReference type="PROSITE" id="PS50825"/>
    </source>
</evidence>
<dbReference type="PANTHER" id="PTHR24273:SF32">
    <property type="entry name" value="HYALIN"/>
    <property type="match status" value="1"/>
</dbReference>
<feature type="compositionally biased region" description="Polar residues" evidence="2">
    <location>
        <begin position="1337"/>
        <end position="1347"/>
    </location>
</feature>
<feature type="chain" id="PRO_5032725771" evidence="3">
    <location>
        <begin position="24"/>
        <end position="1754"/>
    </location>
</feature>
<dbReference type="NCBIfam" id="TIGR03382">
    <property type="entry name" value="GC_trans_RRR"/>
    <property type="match status" value="1"/>
</dbReference>
<feature type="region of interest" description="Disordered" evidence="2">
    <location>
        <begin position="1325"/>
        <end position="1357"/>
    </location>
</feature>